<feature type="transmembrane region" description="Helical" evidence="7">
    <location>
        <begin position="345"/>
        <end position="364"/>
    </location>
</feature>
<name>A0A150WLT2_BDEBC</name>
<feature type="domain" description="Major facilitator superfamily (MFS) profile" evidence="8">
    <location>
        <begin position="1"/>
        <end position="402"/>
    </location>
</feature>
<feature type="transmembrane region" description="Helical" evidence="7">
    <location>
        <begin position="128"/>
        <end position="150"/>
    </location>
</feature>
<evidence type="ECO:0000313" key="10">
    <source>
        <dbReference type="Proteomes" id="UP000075320"/>
    </source>
</evidence>
<dbReference type="PROSITE" id="PS00217">
    <property type="entry name" value="SUGAR_TRANSPORT_2"/>
    <property type="match status" value="1"/>
</dbReference>
<keyword evidence="10" id="KW-1185">Reference proteome</keyword>
<feature type="transmembrane region" description="Helical" evidence="7">
    <location>
        <begin position="309"/>
        <end position="333"/>
    </location>
</feature>
<feature type="transmembrane region" description="Helical" evidence="7">
    <location>
        <begin position="162"/>
        <end position="178"/>
    </location>
</feature>
<feature type="transmembrane region" description="Helical" evidence="7">
    <location>
        <begin position="246"/>
        <end position="266"/>
    </location>
</feature>
<evidence type="ECO:0000256" key="3">
    <source>
        <dbReference type="ARBA" id="ARBA00022475"/>
    </source>
</evidence>
<dbReference type="PROSITE" id="PS50850">
    <property type="entry name" value="MFS"/>
    <property type="match status" value="1"/>
</dbReference>
<keyword evidence="2" id="KW-0813">Transport</keyword>
<feature type="transmembrane region" description="Helical" evidence="7">
    <location>
        <begin position="32"/>
        <end position="53"/>
    </location>
</feature>
<dbReference type="GO" id="GO:0005886">
    <property type="term" value="C:plasma membrane"/>
    <property type="evidence" value="ECO:0007669"/>
    <property type="project" value="UniProtKB-SubCell"/>
</dbReference>
<keyword evidence="5 7" id="KW-1133">Transmembrane helix</keyword>
<dbReference type="InterPro" id="IPR005829">
    <property type="entry name" value="Sugar_transporter_CS"/>
</dbReference>
<organism evidence="9 10">
    <name type="scientific">Bdellovibrio bacteriovorus</name>
    <dbReference type="NCBI Taxonomy" id="959"/>
    <lineage>
        <taxon>Bacteria</taxon>
        <taxon>Pseudomonadati</taxon>
        <taxon>Bdellovibrionota</taxon>
        <taxon>Bdellovibrionia</taxon>
        <taxon>Bdellovibrionales</taxon>
        <taxon>Pseudobdellovibrionaceae</taxon>
        <taxon>Bdellovibrio</taxon>
    </lineage>
</organism>
<accession>A0A150WLT2</accession>
<comment type="subcellular location">
    <subcellularLocation>
        <location evidence="1">Cell membrane</location>
        <topology evidence="1">Multi-pass membrane protein</topology>
    </subcellularLocation>
</comment>
<dbReference type="PANTHER" id="PTHR43045:SF7">
    <property type="entry name" value="MAJOR FACILITATOR SUPERFAMILY TRANSPORTER"/>
    <property type="match status" value="1"/>
</dbReference>
<sequence>MNLICFGSFYLSSVFVTELSPAVTTSGGEPTLLMDFLAFFVGFLARPVGALWFGVRGDLISPRKAIKESILLLIFSTALMGVLPSAPATNDLYFILLRCFQGIGLGGAYAAMAVYLYESAPADKRNRFTSWIQFSVAIGYITALLGVVMLKTIYAQEFYIKGGWRIAFFLPIAGLFFLEPFREDENQGTLVIEKAQWLRSCILTIRRQGKSWTPYLAVLIATGILSFTASNFKFYFMKVILKMDPVAVDFASGIGTILFLPFYYIGGVLADRFGSFKICWISVAVGCLWMFPSFKILEGASYQSSHQTLTIAFAVASLGAILVTGFAAMIAMLCDLFPRNMRCTLFALSYSLTVGFLGSLVHGYGIHAFQAHGFRYAGIFLAVGIATVCVLGSAYLYFPSDSEKNHS</sequence>
<dbReference type="Gene3D" id="1.20.1250.20">
    <property type="entry name" value="MFS general substrate transporter like domains"/>
    <property type="match status" value="2"/>
</dbReference>
<evidence type="ECO:0000256" key="6">
    <source>
        <dbReference type="ARBA" id="ARBA00023136"/>
    </source>
</evidence>
<evidence type="ECO:0000256" key="4">
    <source>
        <dbReference type="ARBA" id="ARBA00022692"/>
    </source>
</evidence>
<dbReference type="GO" id="GO:0022857">
    <property type="term" value="F:transmembrane transporter activity"/>
    <property type="evidence" value="ECO:0007669"/>
    <property type="project" value="InterPro"/>
</dbReference>
<keyword evidence="3" id="KW-1003">Cell membrane</keyword>
<evidence type="ECO:0000256" key="2">
    <source>
        <dbReference type="ARBA" id="ARBA00022448"/>
    </source>
</evidence>
<dbReference type="InterPro" id="IPR036259">
    <property type="entry name" value="MFS_trans_sf"/>
</dbReference>
<keyword evidence="6 7" id="KW-0472">Membrane</keyword>
<evidence type="ECO:0000256" key="5">
    <source>
        <dbReference type="ARBA" id="ARBA00022989"/>
    </source>
</evidence>
<feature type="transmembrane region" description="Helical" evidence="7">
    <location>
        <begin position="376"/>
        <end position="398"/>
    </location>
</feature>
<reference evidence="9 10" key="1">
    <citation type="submission" date="2016-03" db="EMBL/GenBank/DDBJ databases">
        <authorList>
            <person name="Ploux O."/>
        </authorList>
    </citation>
    <scope>NUCLEOTIDE SEQUENCE [LARGE SCALE GENOMIC DNA]</scope>
    <source>
        <strain evidence="9 10">R0</strain>
    </source>
</reference>
<dbReference type="PANTHER" id="PTHR43045">
    <property type="entry name" value="SHIKIMATE TRANSPORTER"/>
    <property type="match status" value="1"/>
</dbReference>
<feature type="transmembrane region" description="Helical" evidence="7">
    <location>
        <begin position="65"/>
        <end position="86"/>
    </location>
</feature>
<feature type="transmembrane region" description="Helical" evidence="7">
    <location>
        <begin position="215"/>
        <end position="234"/>
    </location>
</feature>
<feature type="transmembrane region" description="Helical" evidence="7">
    <location>
        <begin position="92"/>
        <end position="116"/>
    </location>
</feature>
<dbReference type="SUPFAM" id="SSF103473">
    <property type="entry name" value="MFS general substrate transporter"/>
    <property type="match status" value="1"/>
</dbReference>
<dbReference type="AlphaFoldDB" id="A0A150WLT2"/>
<dbReference type="OrthoDB" id="3690818at2"/>
<proteinExistence type="predicted"/>
<dbReference type="RefSeq" id="WP_061835377.1">
    <property type="nucleotide sequence ID" value="NZ_LUKE01000002.1"/>
</dbReference>
<keyword evidence="4 7" id="KW-0812">Transmembrane</keyword>
<dbReference type="InterPro" id="IPR011701">
    <property type="entry name" value="MFS"/>
</dbReference>
<evidence type="ECO:0000256" key="7">
    <source>
        <dbReference type="SAM" id="Phobius"/>
    </source>
</evidence>
<feature type="transmembrane region" description="Helical" evidence="7">
    <location>
        <begin position="278"/>
        <end position="297"/>
    </location>
</feature>
<evidence type="ECO:0000256" key="1">
    <source>
        <dbReference type="ARBA" id="ARBA00004651"/>
    </source>
</evidence>
<dbReference type="InterPro" id="IPR020846">
    <property type="entry name" value="MFS_dom"/>
</dbReference>
<dbReference type="Pfam" id="PF07690">
    <property type="entry name" value="MFS_1"/>
    <property type="match status" value="1"/>
</dbReference>
<evidence type="ECO:0000313" key="9">
    <source>
        <dbReference type="EMBL" id="KYG64866.1"/>
    </source>
</evidence>
<dbReference type="EMBL" id="LUKE01000002">
    <property type="protein sequence ID" value="KYG64866.1"/>
    <property type="molecule type" value="Genomic_DNA"/>
</dbReference>
<evidence type="ECO:0000259" key="8">
    <source>
        <dbReference type="PROSITE" id="PS50850"/>
    </source>
</evidence>
<dbReference type="Proteomes" id="UP000075320">
    <property type="component" value="Unassembled WGS sequence"/>
</dbReference>
<protein>
    <recommendedName>
        <fullName evidence="8">Major facilitator superfamily (MFS) profile domain-containing protein</fullName>
    </recommendedName>
</protein>
<comment type="caution">
    <text evidence="9">The sequence shown here is derived from an EMBL/GenBank/DDBJ whole genome shotgun (WGS) entry which is preliminary data.</text>
</comment>
<gene>
    <name evidence="9" type="ORF">AZI86_11730</name>
</gene>